<proteinExistence type="predicted"/>
<evidence type="ECO:0000313" key="1">
    <source>
        <dbReference type="EMBL" id="KOB78976.1"/>
    </source>
</evidence>
<organism evidence="1 2">
    <name type="scientific">Operophtera brumata</name>
    <name type="common">Winter moth</name>
    <name type="synonym">Phalaena brumata</name>
    <dbReference type="NCBI Taxonomy" id="104452"/>
    <lineage>
        <taxon>Eukaryota</taxon>
        <taxon>Metazoa</taxon>
        <taxon>Ecdysozoa</taxon>
        <taxon>Arthropoda</taxon>
        <taxon>Hexapoda</taxon>
        <taxon>Insecta</taxon>
        <taxon>Pterygota</taxon>
        <taxon>Neoptera</taxon>
        <taxon>Endopterygota</taxon>
        <taxon>Lepidoptera</taxon>
        <taxon>Glossata</taxon>
        <taxon>Ditrysia</taxon>
        <taxon>Geometroidea</taxon>
        <taxon>Geometridae</taxon>
        <taxon>Larentiinae</taxon>
        <taxon>Operophtera</taxon>
    </lineage>
</organism>
<accession>A0A0L7LUT3</accession>
<evidence type="ECO:0000313" key="2">
    <source>
        <dbReference type="Proteomes" id="UP000037510"/>
    </source>
</evidence>
<name>A0A0L7LUT3_OPEBR</name>
<sequence length="149" mass="17126">MVLKTLVRERDDATDARCVSTHVRSDKLLRFDNIIDNDFSLFTETGDQGSWESGLSYECRSLLFKALHNLIERRVVDPARRRHVKVTMRSSLGRDATEMRTCDDFTIRSRSLGYSMAPVVFVRVLPSRREHGVRVRRRAATPARAHAHA</sequence>
<gene>
    <name evidence="1" type="ORF">OBRU01_01428</name>
</gene>
<dbReference type="EMBL" id="JTDY01000085">
    <property type="protein sequence ID" value="KOB78976.1"/>
    <property type="molecule type" value="Genomic_DNA"/>
</dbReference>
<dbReference type="STRING" id="104452.A0A0L7LUT3"/>
<reference evidence="1 2" key="1">
    <citation type="journal article" date="2015" name="Genome Biol. Evol.">
        <title>The genome of winter moth (Operophtera brumata) provides a genomic perspective on sexual dimorphism and phenology.</title>
        <authorList>
            <person name="Derks M.F."/>
            <person name="Smit S."/>
            <person name="Salis L."/>
            <person name="Schijlen E."/>
            <person name="Bossers A."/>
            <person name="Mateman C."/>
            <person name="Pijl A.S."/>
            <person name="de Ridder D."/>
            <person name="Groenen M.A."/>
            <person name="Visser M.E."/>
            <person name="Megens H.J."/>
        </authorList>
    </citation>
    <scope>NUCLEOTIDE SEQUENCE [LARGE SCALE GENOMIC DNA]</scope>
    <source>
        <strain evidence="1">WM2013NL</strain>
        <tissue evidence="1">Head and thorax</tissue>
    </source>
</reference>
<protein>
    <submittedName>
        <fullName evidence="1">Uncharacterized protein</fullName>
    </submittedName>
</protein>
<dbReference type="Proteomes" id="UP000037510">
    <property type="component" value="Unassembled WGS sequence"/>
</dbReference>
<keyword evidence="2" id="KW-1185">Reference proteome</keyword>
<dbReference type="AlphaFoldDB" id="A0A0L7LUT3"/>
<comment type="caution">
    <text evidence="1">The sequence shown here is derived from an EMBL/GenBank/DDBJ whole genome shotgun (WGS) entry which is preliminary data.</text>
</comment>